<dbReference type="InterPro" id="IPR051506">
    <property type="entry name" value="ATOS_Transcription_Regulators"/>
</dbReference>
<dbReference type="Pfam" id="PF13915">
    <property type="entry name" value="DUF4210"/>
    <property type="match status" value="1"/>
</dbReference>
<dbReference type="OrthoDB" id="8625101at2759"/>
<name>A0A2I4FTB0_JUGRE</name>
<organism evidence="2 3">
    <name type="scientific">Juglans regia</name>
    <name type="common">English walnut</name>
    <dbReference type="NCBI Taxonomy" id="51240"/>
    <lineage>
        <taxon>Eukaryota</taxon>
        <taxon>Viridiplantae</taxon>
        <taxon>Streptophyta</taxon>
        <taxon>Embryophyta</taxon>
        <taxon>Tracheophyta</taxon>
        <taxon>Spermatophyta</taxon>
        <taxon>Magnoliopsida</taxon>
        <taxon>eudicotyledons</taxon>
        <taxon>Gunneridae</taxon>
        <taxon>Pentapetalae</taxon>
        <taxon>rosids</taxon>
        <taxon>fabids</taxon>
        <taxon>Fagales</taxon>
        <taxon>Juglandaceae</taxon>
        <taxon>Juglans</taxon>
    </lineage>
</organism>
<feature type="compositionally biased region" description="Polar residues" evidence="1">
    <location>
        <begin position="1"/>
        <end position="11"/>
    </location>
</feature>
<sequence length="774" mass="84759">MGLPQVPSSETGGEVEEAPLGTFLQNPPRFTDASTCVMEGMRSESMSRFTGNPPCSSWIDFQRNTCLELAKVHDDSFKFRGAMEVTSNIHGMRIGSVDKGNWSTSKSGWNIQKPVSRVVGFESGGTSSPTGLKGVSVVDVHSSAGNNVTLNESESIGALARKRLLSPLSSMLSPDQFIIDSLDIGCRNIKANSPTFNHNSSISLAKDNKKANIGSQNHVTLPTWSLSNCLEQKNIESDNGRKGSMLFTDGPLLENKELPDCSSCLFSPGLDHCIDSSKARSQSGAISISPLKVDSPSLSLSPLGPKFAERMKTAGGCRTIKKKMEDRHLTLKDIGQSLERSDRGIILACNAEDNRIASKSFEEIYILRKELHPSSLESNADRSWPLSQESVPTFQCKRFIRSLSGLPVRRSLIGSFEESLLSGRFLSGKLSQTIDGFLAVLSITGGNFSPQTRKLPFSVSSVDGDCYLLYYASIDLAGSSSLKKCSGQKLRRGLGNDDSQTVKSRLRIPMKGRIQLVLSNPEKTPLHTFLCNYDLTDMPAGTKTFLRQKLTLASSSPNSAQLKQGHIDINSKVIDKGVPVSQQSRTIQFSEEVRSAGGVGTVHTVRSVDQKNEINRSEESKRVDSTDKGELSKKFLNMGGLGCPSFVIEHGCDTDQCQRIEGKDNSCAGKCCETLGKSHGCSKVNDNTAGAGALRYALHLRFICPFITKCSKSVRKCKYDPLSAPQNKHVEGERRFYLYNDLRVVFPQRHSDADEGKLSAEYHFPEDPRYFEIN</sequence>
<protein>
    <submittedName>
        <fullName evidence="3">Uncharacterized protein LOC109001867</fullName>
    </submittedName>
</protein>
<gene>
    <name evidence="3" type="primary">LOC109001867</name>
</gene>
<feature type="region of interest" description="Disordered" evidence="1">
    <location>
        <begin position="1"/>
        <end position="24"/>
    </location>
</feature>
<reference evidence="3" key="1">
    <citation type="submission" date="2025-08" db="UniProtKB">
        <authorList>
            <consortium name="RefSeq"/>
        </authorList>
    </citation>
    <scope>IDENTIFICATION</scope>
    <source>
        <tissue evidence="3">Leaves</tissue>
    </source>
</reference>
<dbReference type="SMART" id="SM01177">
    <property type="entry name" value="DUF4210"/>
    <property type="match status" value="1"/>
</dbReference>
<accession>A0A2I4FTB0</accession>
<evidence type="ECO:0000313" key="3">
    <source>
        <dbReference type="RefSeq" id="XP_018834896.1"/>
    </source>
</evidence>
<evidence type="ECO:0000256" key="1">
    <source>
        <dbReference type="SAM" id="MobiDB-lite"/>
    </source>
</evidence>
<dbReference type="KEGG" id="jre:109001867"/>
<dbReference type="PANTHER" id="PTHR13199">
    <property type="entry name" value="GH03947P"/>
    <property type="match status" value="1"/>
</dbReference>
<dbReference type="InterPro" id="IPR025261">
    <property type="entry name" value="Atos-like_cons_dom"/>
</dbReference>
<dbReference type="Pfam" id="PF13889">
    <property type="entry name" value="Chromosome_seg"/>
    <property type="match status" value="1"/>
</dbReference>
<dbReference type="Gramene" id="Jr10_00490_p1">
    <property type="protein sequence ID" value="cds.Jr10_00490_p1"/>
    <property type="gene ID" value="Jr10_00490"/>
</dbReference>
<keyword evidence="2" id="KW-1185">Reference proteome</keyword>
<dbReference type="PANTHER" id="PTHR13199:SF23">
    <property type="entry name" value="MEIOSIS CHROMOSOME SEGREGATION FAMILY PROTEIN"/>
    <property type="match status" value="1"/>
</dbReference>
<proteinExistence type="predicted"/>
<dbReference type="AlphaFoldDB" id="A0A2I4FTB0"/>
<dbReference type="RefSeq" id="XP_018834896.1">
    <property type="nucleotide sequence ID" value="XM_018979351.2"/>
</dbReference>
<dbReference type="Proteomes" id="UP000235220">
    <property type="component" value="Chromosome 10"/>
</dbReference>
<dbReference type="FunCoup" id="A0A2I4FTB0">
    <property type="interactions" value="1620"/>
</dbReference>
<dbReference type="InterPro" id="IPR033473">
    <property type="entry name" value="Atos-like_C"/>
</dbReference>
<dbReference type="GeneID" id="109001867"/>
<evidence type="ECO:0000313" key="2">
    <source>
        <dbReference type="Proteomes" id="UP000235220"/>
    </source>
</evidence>